<protein>
    <submittedName>
        <fullName evidence="2">Endonuclease/exonuclease/phosphatase family protein</fullName>
    </submittedName>
</protein>
<gene>
    <name evidence="2" type="ORF">M5X04_28920</name>
</gene>
<proteinExistence type="predicted"/>
<accession>A0ABT4EHU8</accession>
<reference evidence="2 3" key="1">
    <citation type="submission" date="2022-05" db="EMBL/GenBank/DDBJ databases">
        <title>Genome Sequencing of Bee-Associated Microbes.</title>
        <authorList>
            <person name="Dunlap C."/>
        </authorList>
    </citation>
    <scope>NUCLEOTIDE SEQUENCE [LARGE SCALE GENOMIC DNA]</scope>
    <source>
        <strain evidence="2 3">NRRL NRS-750</strain>
    </source>
</reference>
<dbReference type="InterPro" id="IPR005135">
    <property type="entry name" value="Endo/exonuclease/phosphatase"/>
</dbReference>
<dbReference type="EMBL" id="JAMDLY010000031">
    <property type="protein sequence ID" value="MCY9533327.1"/>
    <property type="molecule type" value="Genomic_DNA"/>
</dbReference>
<evidence type="ECO:0000313" key="3">
    <source>
        <dbReference type="Proteomes" id="UP001527090"/>
    </source>
</evidence>
<dbReference type="Pfam" id="PF03372">
    <property type="entry name" value="Exo_endo_phos"/>
    <property type="match status" value="1"/>
</dbReference>
<dbReference type="PANTHER" id="PTHR12121:SF36">
    <property type="entry name" value="ENDONUCLEASE_EXONUCLEASE_PHOSPHATASE DOMAIN-CONTAINING PROTEIN"/>
    <property type="match status" value="1"/>
</dbReference>
<feature type="domain" description="Endonuclease/exonuclease/phosphatase" evidence="1">
    <location>
        <begin position="13"/>
        <end position="282"/>
    </location>
</feature>
<sequence>MKSNVGEQHIRFMTFNVKYDNAYKQDCENSWSRRSGMVASMIRYHQIDVVGTQEALRHQVADLEQMLPEFGWIGAGRDDGADTGEFVAIFYRKNRLEPLEYGTFWLSETPEIPGKLGWDAACPRILTWVQFLDKLTGTKFIHFNTHLDHIGTVAMKQSAYMILNRIPELAGNGPVVVTGDFNCTESSEPYQILTTGKANGKAVLRDSRYAAKNSHIGPSFTFHGYQLTQLINCLYYNGPVFKGDNGDELDSPIDYVFVNEHADVLQYAILSDQDNGQFPSDHLPVVVDLTWR</sequence>
<dbReference type="GO" id="GO:0004519">
    <property type="term" value="F:endonuclease activity"/>
    <property type="evidence" value="ECO:0007669"/>
    <property type="project" value="UniProtKB-KW"/>
</dbReference>
<dbReference type="CDD" id="cd09083">
    <property type="entry name" value="EEP-1"/>
    <property type="match status" value="1"/>
</dbReference>
<dbReference type="Proteomes" id="UP001527090">
    <property type="component" value="Unassembled WGS sequence"/>
</dbReference>
<comment type="caution">
    <text evidence="2">The sequence shown here is derived from an EMBL/GenBank/DDBJ whole genome shotgun (WGS) entry which is preliminary data.</text>
</comment>
<dbReference type="SUPFAM" id="SSF56219">
    <property type="entry name" value="DNase I-like"/>
    <property type="match status" value="1"/>
</dbReference>
<keyword evidence="2" id="KW-0255">Endonuclease</keyword>
<dbReference type="InterPro" id="IPR050410">
    <property type="entry name" value="CCR4/nocturin_mRNA_transcr"/>
</dbReference>
<keyword evidence="3" id="KW-1185">Reference proteome</keyword>
<name>A0ABT4EHU8_PAEAL</name>
<evidence type="ECO:0000313" key="2">
    <source>
        <dbReference type="EMBL" id="MCY9533327.1"/>
    </source>
</evidence>
<organism evidence="2 3">
    <name type="scientific">Paenibacillus alvei</name>
    <name type="common">Bacillus alvei</name>
    <dbReference type="NCBI Taxonomy" id="44250"/>
    <lineage>
        <taxon>Bacteria</taxon>
        <taxon>Bacillati</taxon>
        <taxon>Bacillota</taxon>
        <taxon>Bacilli</taxon>
        <taxon>Bacillales</taxon>
        <taxon>Paenibacillaceae</taxon>
        <taxon>Paenibacillus</taxon>
    </lineage>
</organism>
<keyword evidence="2" id="KW-0378">Hydrolase</keyword>
<evidence type="ECO:0000259" key="1">
    <source>
        <dbReference type="Pfam" id="PF03372"/>
    </source>
</evidence>
<dbReference type="InterPro" id="IPR036691">
    <property type="entry name" value="Endo/exonu/phosph_ase_sf"/>
</dbReference>
<dbReference type="Gene3D" id="3.60.10.10">
    <property type="entry name" value="Endonuclease/exonuclease/phosphatase"/>
    <property type="match status" value="1"/>
</dbReference>
<dbReference type="PANTHER" id="PTHR12121">
    <property type="entry name" value="CARBON CATABOLITE REPRESSOR PROTEIN 4"/>
    <property type="match status" value="1"/>
</dbReference>
<keyword evidence="2" id="KW-0540">Nuclease</keyword>
<dbReference type="RefSeq" id="WP_021254708.1">
    <property type="nucleotide sequence ID" value="NZ_JAMDLY010000031.1"/>
</dbReference>